<evidence type="ECO:0000256" key="2">
    <source>
        <dbReference type="ARBA" id="ARBA00022448"/>
    </source>
</evidence>
<evidence type="ECO:0000256" key="7">
    <source>
        <dbReference type="SAM" id="Phobius"/>
    </source>
</evidence>
<sequence length="62" mass="6832">MLVEVVFGIPGLGRLVFEALTAQDTNLVLGTTLFFTFVAVVGNLIEDLVFTVLDPRISYDDR</sequence>
<name>M0ENF4_9EURY</name>
<dbReference type="Proteomes" id="UP000011586">
    <property type="component" value="Unassembled WGS sequence"/>
</dbReference>
<evidence type="ECO:0000256" key="5">
    <source>
        <dbReference type="ARBA" id="ARBA00022989"/>
    </source>
</evidence>
<accession>M0ENF4</accession>
<evidence type="ECO:0000313" key="10">
    <source>
        <dbReference type="Proteomes" id="UP000011586"/>
    </source>
</evidence>
<dbReference type="GO" id="GO:0005886">
    <property type="term" value="C:plasma membrane"/>
    <property type="evidence" value="ECO:0007669"/>
    <property type="project" value="UniProtKB-SubCell"/>
</dbReference>
<keyword evidence="5 7" id="KW-1133">Transmembrane helix</keyword>
<gene>
    <name evidence="9" type="ORF">C463_01070</name>
</gene>
<dbReference type="STRING" id="1227465.C463_01070"/>
<proteinExistence type="predicted"/>
<feature type="domain" description="ABC transmembrane type-1" evidence="8">
    <location>
        <begin position="1"/>
        <end position="58"/>
    </location>
</feature>
<comment type="subcellular location">
    <subcellularLocation>
        <location evidence="1">Cell membrane</location>
        <topology evidence="1">Multi-pass membrane protein</topology>
    </subcellularLocation>
</comment>
<evidence type="ECO:0000313" key="9">
    <source>
        <dbReference type="EMBL" id="ELZ48613.1"/>
    </source>
</evidence>
<reference evidence="9 10" key="1">
    <citation type="journal article" date="2014" name="PLoS Genet.">
        <title>Phylogenetically driven sequencing of extremely halophilic archaea reveals strategies for static and dynamic osmo-response.</title>
        <authorList>
            <person name="Becker E.A."/>
            <person name="Seitzer P.M."/>
            <person name="Tritt A."/>
            <person name="Larsen D."/>
            <person name="Krusor M."/>
            <person name="Yao A.I."/>
            <person name="Wu D."/>
            <person name="Madern D."/>
            <person name="Eisen J.A."/>
            <person name="Darling A.E."/>
            <person name="Facciotti M.T."/>
        </authorList>
    </citation>
    <scope>NUCLEOTIDE SEQUENCE [LARGE SCALE GENOMIC DNA]</scope>
    <source>
        <strain evidence="9 10">DSM 19288</strain>
    </source>
</reference>
<evidence type="ECO:0000256" key="1">
    <source>
        <dbReference type="ARBA" id="ARBA00004651"/>
    </source>
</evidence>
<evidence type="ECO:0000256" key="6">
    <source>
        <dbReference type="ARBA" id="ARBA00023136"/>
    </source>
</evidence>
<keyword evidence="4 7" id="KW-0812">Transmembrane</keyword>
<dbReference type="Pfam" id="PF00528">
    <property type="entry name" value="BPD_transp_1"/>
    <property type="match status" value="1"/>
</dbReference>
<evidence type="ECO:0000259" key="8">
    <source>
        <dbReference type="Pfam" id="PF00528"/>
    </source>
</evidence>
<organism evidence="9 10">
    <name type="scientific">Halorubrum californiense DSM 19288</name>
    <dbReference type="NCBI Taxonomy" id="1227465"/>
    <lineage>
        <taxon>Archaea</taxon>
        <taxon>Methanobacteriati</taxon>
        <taxon>Methanobacteriota</taxon>
        <taxon>Stenosarchaea group</taxon>
        <taxon>Halobacteria</taxon>
        <taxon>Halobacteriales</taxon>
        <taxon>Haloferacaceae</taxon>
        <taxon>Halorubrum</taxon>
    </lineage>
</organism>
<dbReference type="PATRIC" id="fig|1227465.4.peg.205"/>
<evidence type="ECO:0000256" key="4">
    <source>
        <dbReference type="ARBA" id="ARBA00022692"/>
    </source>
</evidence>
<dbReference type="EMBL" id="AOJK01000008">
    <property type="protein sequence ID" value="ELZ48613.1"/>
    <property type="molecule type" value="Genomic_DNA"/>
</dbReference>
<keyword evidence="2" id="KW-0813">Transport</keyword>
<protein>
    <submittedName>
        <fullName evidence="9">Binding-protein-dependent transporters inner membrane component</fullName>
    </submittedName>
</protein>
<dbReference type="PANTHER" id="PTHR43163:SF6">
    <property type="entry name" value="DIPEPTIDE TRANSPORT SYSTEM PERMEASE PROTEIN DPPB-RELATED"/>
    <property type="match status" value="1"/>
</dbReference>
<evidence type="ECO:0000256" key="3">
    <source>
        <dbReference type="ARBA" id="ARBA00022475"/>
    </source>
</evidence>
<comment type="caution">
    <text evidence="9">The sequence shown here is derived from an EMBL/GenBank/DDBJ whole genome shotgun (WGS) entry which is preliminary data.</text>
</comment>
<feature type="transmembrane region" description="Helical" evidence="7">
    <location>
        <begin position="33"/>
        <end position="53"/>
    </location>
</feature>
<dbReference type="PANTHER" id="PTHR43163">
    <property type="entry name" value="DIPEPTIDE TRANSPORT SYSTEM PERMEASE PROTEIN DPPB-RELATED"/>
    <property type="match status" value="1"/>
</dbReference>
<keyword evidence="6 7" id="KW-0472">Membrane</keyword>
<dbReference type="AlphaFoldDB" id="M0ENF4"/>
<dbReference type="InterPro" id="IPR000515">
    <property type="entry name" value="MetI-like"/>
</dbReference>
<dbReference type="GO" id="GO:0055085">
    <property type="term" value="P:transmembrane transport"/>
    <property type="evidence" value="ECO:0007669"/>
    <property type="project" value="InterPro"/>
</dbReference>
<keyword evidence="10" id="KW-1185">Reference proteome</keyword>
<keyword evidence="3" id="KW-1003">Cell membrane</keyword>